<dbReference type="GO" id="GO:0005524">
    <property type="term" value="F:ATP binding"/>
    <property type="evidence" value="ECO:0007669"/>
    <property type="project" value="UniProtKB-KW"/>
</dbReference>
<gene>
    <name evidence="5" type="ORF">PL336_19615</name>
</gene>
<dbReference type="GO" id="GO:0015808">
    <property type="term" value="P:L-alanine transport"/>
    <property type="evidence" value="ECO:0007669"/>
    <property type="project" value="TreeGrafter"/>
</dbReference>
<dbReference type="SUPFAM" id="SSF52540">
    <property type="entry name" value="P-loop containing nucleoside triphosphate hydrolases"/>
    <property type="match status" value="1"/>
</dbReference>
<dbReference type="GO" id="GO:0005886">
    <property type="term" value="C:plasma membrane"/>
    <property type="evidence" value="ECO:0007669"/>
    <property type="project" value="TreeGrafter"/>
</dbReference>
<dbReference type="EMBL" id="CP116427">
    <property type="protein sequence ID" value="WCE72550.1"/>
    <property type="molecule type" value="Genomic_DNA"/>
</dbReference>
<dbReference type="Gene3D" id="3.40.50.300">
    <property type="entry name" value="P-loop containing nucleotide triphosphate hydrolases"/>
    <property type="match status" value="1"/>
</dbReference>
<dbReference type="PANTHER" id="PTHR45772:SF7">
    <property type="entry name" value="AMINO ACID ABC TRANSPORTER ATP-BINDING PROTEIN"/>
    <property type="match status" value="1"/>
</dbReference>
<reference evidence="5" key="1">
    <citation type="submission" date="2023-01" db="EMBL/GenBank/DDBJ databases">
        <title>Comparative genomic analysis of cold water coral derived Sulfitobacter faviae: insights into their metabolism and habitat adaptation.</title>
        <authorList>
            <person name="Guo Y."/>
            <person name="Lin S."/>
            <person name="Huang Z."/>
            <person name="Tang K."/>
            <person name="Wang X."/>
        </authorList>
    </citation>
    <scope>NUCLEOTIDE SEQUENCE</scope>
    <source>
        <strain evidence="5">SCSIO W_1865</strain>
        <plasmid evidence="5">unnamed4</plasmid>
    </source>
</reference>
<dbReference type="GO" id="GO:0016887">
    <property type="term" value="F:ATP hydrolysis activity"/>
    <property type="evidence" value="ECO:0007669"/>
    <property type="project" value="InterPro"/>
</dbReference>
<keyword evidence="2" id="KW-0547">Nucleotide-binding</keyword>
<evidence type="ECO:0000256" key="3">
    <source>
        <dbReference type="ARBA" id="ARBA00022840"/>
    </source>
</evidence>
<dbReference type="GO" id="GO:0015192">
    <property type="term" value="F:L-phenylalanine transmembrane transporter activity"/>
    <property type="evidence" value="ECO:0007669"/>
    <property type="project" value="TreeGrafter"/>
</dbReference>
<dbReference type="RefSeq" id="WP_007120581.1">
    <property type="nucleotide sequence ID" value="NZ_CP116427.1"/>
</dbReference>
<evidence type="ECO:0000256" key="1">
    <source>
        <dbReference type="ARBA" id="ARBA00022448"/>
    </source>
</evidence>
<dbReference type="GO" id="GO:0015188">
    <property type="term" value="F:L-isoleucine transmembrane transporter activity"/>
    <property type="evidence" value="ECO:0007669"/>
    <property type="project" value="TreeGrafter"/>
</dbReference>
<keyword evidence="1" id="KW-0813">Transport</keyword>
<dbReference type="InterPro" id="IPR003593">
    <property type="entry name" value="AAA+_ATPase"/>
</dbReference>
<dbReference type="GO" id="GO:1903805">
    <property type="term" value="P:L-valine import across plasma membrane"/>
    <property type="evidence" value="ECO:0007669"/>
    <property type="project" value="TreeGrafter"/>
</dbReference>
<dbReference type="SMART" id="SM00382">
    <property type="entry name" value="AAA"/>
    <property type="match status" value="1"/>
</dbReference>
<dbReference type="InterPro" id="IPR051120">
    <property type="entry name" value="ABC_AA/LPS_Transport"/>
</dbReference>
<dbReference type="GO" id="GO:0042941">
    <property type="term" value="P:D-alanine transmembrane transport"/>
    <property type="evidence" value="ECO:0007669"/>
    <property type="project" value="TreeGrafter"/>
</dbReference>
<dbReference type="CDD" id="cd03219">
    <property type="entry name" value="ABC_Mj1267_LivG_branched"/>
    <property type="match status" value="1"/>
</dbReference>
<protein>
    <submittedName>
        <fullName evidence="5">ABC transporter ATP-binding protein</fullName>
    </submittedName>
</protein>
<evidence type="ECO:0000256" key="2">
    <source>
        <dbReference type="ARBA" id="ARBA00022741"/>
    </source>
</evidence>
<accession>A0AAX3LWU0</accession>
<keyword evidence="3 5" id="KW-0067">ATP-binding</keyword>
<dbReference type="PROSITE" id="PS50893">
    <property type="entry name" value="ABC_TRANSPORTER_2"/>
    <property type="match status" value="1"/>
</dbReference>
<evidence type="ECO:0000313" key="6">
    <source>
        <dbReference type="Proteomes" id="UP001210770"/>
    </source>
</evidence>
<sequence>MSLELESISVAFGGFKALDDVTISLKKAEIVGLIGPNGAGKTTCVNIITGFQDPTSGTVMLDGQDINAKAPYDIRRRGLARTFQAGRLFSGLDVLDNLAVTGVGLGHSRRASEDEALRVLSWMGAGHLAELPAAGLPYTDERRVGIARALMFAPDYLLLDEPAAGMSETEADDLAQIIRRIADELNCGVLLIEHNVGLVLSLSNHVYVLDAGKIIEEGDKTEILASQAVREAYLGAEHAPENMEHA</sequence>
<organism evidence="5 6">
    <name type="scientific">Sulfitobacter faviae</name>
    <dbReference type="NCBI Taxonomy" id="1775881"/>
    <lineage>
        <taxon>Bacteria</taxon>
        <taxon>Pseudomonadati</taxon>
        <taxon>Pseudomonadota</taxon>
        <taxon>Alphaproteobacteria</taxon>
        <taxon>Rhodobacterales</taxon>
        <taxon>Roseobacteraceae</taxon>
        <taxon>Sulfitobacter</taxon>
    </lineage>
</organism>
<dbReference type="Pfam" id="PF00005">
    <property type="entry name" value="ABC_tran"/>
    <property type="match status" value="1"/>
</dbReference>
<feature type="domain" description="ABC transporter" evidence="4">
    <location>
        <begin position="3"/>
        <end position="236"/>
    </location>
</feature>
<dbReference type="Proteomes" id="UP001210770">
    <property type="component" value="Plasmid unnamed4"/>
</dbReference>
<dbReference type="GO" id="GO:1903806">
    <property type="term" value="P:L-isoleucine import across plasma membrane"/>
    <property type="evidence" value="ECO:0007669"/>
    <property type="project" value="TreeGrafter"/>
</dbReference>
<dbReference type="GO" id="GO:0005304">
    <property type="term" value="F:L-valine transmembrane transporter activity"/>
    <property type="evidence" value="ECO:0007669"/>
    <property type="project" value="TreeGrafter"/>
</dbReference>
<dbReference type="InterPro" id="IPR003439">
    <property type="entry name" value="ABC_transporter-like_ATP-bd"/>
</dbReference>
<dbReference type="PANTHER" id="PTHR45772">
    <property type="entry name" value="CONSERVED COMPONENT OF ABC TRANSPORTER FOR NATURAL AMINO ACIDS-RELATED"/>
    <property type="match status" value="1"/>
</dbReference>
<keyword evidence="5" id="KW-0614">Plasmid</keyword>
<dbReference type="InterPro" id="IPR027417">
    <property type="entry name" value="P-loop_NTPase"/>
</dbReference>
<evidence type="ECO:0000313" key="5">
    <source>
        <dbReference type="EMBL" id="WCE72550.1"/>
    </source>
</evidence>
<name>A0AAX3LWU0_9RHOB</name>
<geneLocation type="plasmid" evidence="5 6">
    <name>unnamed4</name>
</geneLocation>
<proteinExistence type="predicted"/>
<evidence type="ECO:0000259" key="4">
    <source>
        <dbReference type="PROSITE" id="PS50893"/>
    </source>
</evidence>
<dbReference type="AlphaFoldDB" id="A0AAX3LWU0"/>